<feature type="coiled-coil region" evidence="9">
    <location>
        <begin position="50"/>
        <end position="103"/>
    </location>
</feature>
<evidence type="ECO:0000256" key="2">
    <source>
        <dbReference type="ARBA" id="ARBA00005831"/>
    </source>
</evidence>
<keyword evidence="6" id="KW-0333">Golgi apparatus</keyword>
<dbReference type="PANTHER" id="PTHR21443:SF0">
    <property type="entry name" value="CONSERVED OLIGOMERIC GOLGI COMPLEX SUBUNIT 7"/>
    <property type="match status" value="1"/>
</dbReference>
<evidence type="ECO:0000256" key="3">
    <source>
        <dbReference type="ARBA" id="ARBA00020984"/>
    </source>
</evidence>
<evidence type="ECO:0000256" key="8">
    <source>
        <dbReference type="ARBA" id="ARBA00031345"/>
    </source>
</evidence>
<evidence type="ECO:0000256" key="1">
    <source>
        <dbReference type="ARBA" id="ARBA00004395"/>
    </source>
</evidence>
<keyword evidence="4" id="KW-0813">Transport</keyword>
<comment type="similarity">
    <text evidence="2">Belongs to the COG7 family.</text>
</comment>
<dbReference type="STRING" id="568069.A0A1J1IZA0"/>
<keyword evidence="7" id="KW-0472">Membrane</keyword>
<proteinExistence type="inferred from homology"/>
<reference evidence="10 11" key="1">
    <citation type="submission" date="2015-04" db="EMBL/GenBank/DDBJ databases">
        <authorList>
            <person name="Syromyatnikov M.Y."/>
            <person name="Popov V.N."/>
        </authorList>
    </citation>
    <scope>NUCLEOTIDE SEQUENCE [LARGE SCALE GENOMIC DNA]</scope>
</reference>
<evidence type="ECO:0000256" key="7">
    <source>
        <dbReference type="ARBA" id="ARBA00023136"/>
    </source>
</evidence>
<keyword evidence="9" id="KW-0175">Coiled coil</keyword>
<evidence type="ECO:0000313" key="11">
    <source>
        <dbReference type="Proteomes" id="UP000183832"/>
    </source>
</evidence>
<sequence length="697" mass="79995">MFKYVPKNEKEKAVEESVSKLQLYVQEANTSIESTTHGIISTMPVIANDTKKLMEQAKQLKKKMNLLEKDITKSETAFSIANLERLADLKTKLEAAKNFLEQNDSFSKLTHELDDLLENEKKDISLACEKLFALQYSYQAQLGLAGQAERELVLEEFKNRLEASITSDVVKALAEYNVEESRKYVDMFEKIDRLPQMKNYYGTLQREQYYGAKWIEVTGSLENSDNQRFLADFYEFIIASWGKQLKWYRDVFKSDGVVETIQLITELLNSLHPTRENIISGYLKRISEKMDFLMDISTSNEKFATAIVEKIEENDWKLPLEKLTNLSNAVFNFFNIFIVQYSSIEQSLLNSQLEDTKILQTNSSDTIRSLDNSLVKIFEWVQQSIDRQTKITQNCAIVSLIYILNTFFKSFLEKMKKAQLQLDASSRNDHQDWNLLQICITFLQIIGNFKIKLDDVEETIKKMMLAKWKEIKSKEEFCYKLVGQRDISDFERITNRLIANETSVIFETLTTPIDGIAKDSHHMLLRLIFAPIEGFFKKLEISDSNDADLPDYSFSPFEYITEIGQFLLTLPQNLEPLLLNPAKPLKLALEMSDASYKENIPSADILLSLVADETCALYQEKILHVHSIGDGGAKQLATDIEYLGSVLEELGLTISSQLKQIAQLLKIKGEQYLTSSSGIDPRLVAAIRQMRNINITE</sequence>
<dbReference type="GO" id="GO:0006886">
    <property type="term" value="P:intracellular protein transport"/>
    <property type="evidence" value="ECO:0007669"/>
    <property type="project" value="InterPro"/>
</dbReference>
<keyword evidence="5" id="KW-0653">Protein transport</keyword>
<comment type="subcellular location">
    <subcellularLocation>
        <location evidence="1">Golgi apparatus membrane</location>
        <topology evidence="1">Peripheral membrane protein</topology>
    </subcellularLocation>
</comment>
<dbReference type="AlphaFoldDB" id="A0A1J1IZA0"/>
<evidence type="ECO:0000256" key="6">
    <source>
        <dbReference type="ARBA" id="ARBA00023034"/>
    </source>
</evidence>
<accession>A0A1J1IZA0</accession>
<evidence type="ECO:0000313" key="10">
    <source>
        <dbReference type="EMBL" id="CRL05018.1"/>
    </source>
</evidence>
<evidence type="ECO:0000256" key="5">
    <source>
        <dbReference type="ARBA" id="ARBA00022927"/>
    </source>
</evidence>
<name>A0A1J1IZA0_9DIPT</name>
<dbReference type="Proteomes" id="UP000183832">
    <property type="component" value="Unassembled WGS sequence"/>
</dbReference>
<dbReference type="InterPro" id="IPR019335">
    <property type="entry name" value="COG7"/>
</dbReference>
<dbReference type="GO" id="GO:0000139">
    <property type="term" value="C:Golgi membrane"/>
    <property type="evidence" value="ECO:0007669"/>
    <property type="project" value="UniProtKB-SubCell"/>
</dbReference>
<dbReference type="GO" id="GO:0017119">
    <property type="term" value="C:Golgi transport complex"/>
    <property type="evidence" value="ECO:0007669"/>
    <property type="project" value="InterPro"/>
</dbReference>
<keyword evidence="11" id="KW-1185">Reference proteome</keyword>
<dbReference type="PANTHER" id="PTHR21443">
    <property type="entry name" value="CONSERVED OLIGOMERIC GOLGI COMPLEX COMPONENT 7"/>
    <property type="match status" value="1"/>
</dbReference>
<evidence type="ECO:0000256" key="4">
    <source>
        <dbReference type="ARBA" id="ARBA00022448"/>
    </source>
</evidence>
<dbReference type="EMBL" id="CVRI01000064">
    <property type="protein sequence ID" value="CRL05018.1"/>
    <property type="molecule type" value="Genomic_DNA"/>
</dbReference>
<dbReference type="GO" id="GO:0006890">
    <property type="term" value="P:retrograde vesicle-mediated transport, Golgi to endoplasmic reticulum"/>
    <property type="evidence" value="ECO:0007669"/>
    <property type="project" value="TreeGrafter"/>
</dbReference>
<gene>
    <name evidence="10" type="ORF">CLUMA_CG018137</name>
</gene>
<dbReference type="GO" id="GO:0007030">
    <property type="term" value="P:Golgi organization"/>
    <property type="evidence" value="ECO:0007669"/>
    <property type="project" value="TreeGrafter"/>
</dbReference>
<evidence type="ECO:0000256" key="9">
    <source>
        <dbReference type="SAM" id="Coils"/>
    </source>
</evidence>
<dbReference type="Pfam" id="PF10191">
    <property type="entry name" value="COG7"/>
    <property type="match status" value="1"/>
</dbReference>
<organism evidence="10 11">
    <name type="scientific">Clunio marinus</name>
    <dbReference type="NCBI Taxonomy" id="568069"/>
    <lineage>
        <taxon>Eukaryota</taxon>
        <taxon>Metazoa</taxon>
        <taxon>Ecdysozoa</taxon>
        <taxon>Arthropoda</taxon>
        <taxon>Hexapoda</taxon>
        <taxon>Insecta</taxon>
        <taxon>Pterygota</taxon>
        <taxon>Neoptera</taxon>
        <taxon>Endopterygota</taxon>
        <taxon>Diptera</taxon>
        <taxon>Nematocera</taxon>
        <taxon>Chironomoidea</taxon>
        <taxon>Chironomidae</taxon>
        <taxon>Clunio</taxon>
    </lineage>
</organism>
<dbReference type="OrthoDB" id="245173at2759"/>
<protein>
    <recommendedName>
        <fullName evidence="3">Conserved oligomeric Golgi complex subunit 7</fullName>
    </recommendedName>
    <alternativeName>
        <fullName evidence="8">Component of oligomeric Golgi complex 7</fullName>
    </alternativeName>
</protein>